<evidence type="ECO:0000313" key="2">
    <source>
        <dbReference type="Proteomes" id="UP000827976"/>
    </source>
</evidence>
<dbReference type="Proteomes" id="UP000827976">
    <property type="component" value="Chromosome 7"/>
</dbReference>
<evidence type="ECO:0000313" key="1">
    <source>
        <dbReference type="EMBL" id="KAH7677891.1"/>
    </source>
</evidence>
<reference evidence="2" key="1">
    <citation type="journal article" date="2022" name="Nat. Commun.">
        <title>Chromosome evolution and the genetic basis of agronomically important traits in greater yam.</title>
        <authorList>
            <person name="Bredeson J.V."/>
            <person name="Lyons J.B."/>
            <person name="Oniyinde I.O."/>
            <person name="Okereke N.R."/>
            <person name="Kolade O."/>
            <person name="Nnabue I."/>
            <person name="Nwadili C.O."/>
            <person name="Hribova E."/>
            <person name="Parker M."/>
            <person name="Nwogha J."/>
            <person name="Shu S."/>
            <person name="Carlson J."/>
            <person name="Kariba R."/>
            <person name="Muthemba S."/>
            <person name="Knop K."/>
            <person name="Barton G.J."/>
            <person name="Sherwood A.V."/>
            <person name="Lopez-Montes A."/>
            <person name="Asiedu R."/>
            <person name="Jamnadass R."/>
            <person name="Muchugi A."/>
            <person name="Goodstein D."/>
            <person name="Egesi C.N."/>
            <person name="Featherston J."/>
            <person name="Asfaw A."/>
            <person name="Simpson G.G."/>
            <person name="Dolezel J."/>
            <person name="Hendre P.S."/>
            <person name="Van Deynze A."/>
            <person name="Kumar P.L."/>
            <person name="Obidiegwu J.E."/>
            <person name="Bhattacharjee R."/>
            <person name="Rokhsar D.S."/>
        </authorList>
    </citation>
    <scope>NUCLEOTIDE SEQUENCE [LARGE SCALE GENOMIC DNA]</scope>
    <source>
        <strain evidence="2">cv. TDa95/00328</strain>
    </source>
</reference>
<proteinExistence type="predicted"/>
<name>A0ACB7VTF6_DIOAL</name>
<protein>
    <submittedName>
        <fullName evidence="1">Histone acetyltransferase protein</fullName>
        <ecNumber evidence="1">2.3.1.48</ecNumber>
    </submittedName>
</protein>
<organism evidence="1 2">
    <name type="scientific">Dioscorea alata</name>
    <name type="common">Purple yam</name>
    <dbReference type="NCBI Taxonomy" id="55571"/>
    <lineage>
        <taxon>Eukaryota</taxon>
        <taxon>Viridiplantae</taxon>
        <taxon>Streptophyta</taxon>
        <taxon>Embryophyta</taxon>
        <taxon>Tracheophyta</taxon>
        <taxon>Spermatophyta</taxon>
        <taxon>Magnoliopsida</taxon>
        <taxon>Liliopsida</taxon>
        <taxon>Dioscoreales</taxon>
        <taxon>Dioscoreaceae</taxon>
        <taxon>Dioscorea</taxon>
    </lineage>
</organism>
<dbReference type="EMBL" id="CM037017">
    <property type="protein sequence ID" value="KAH7677891.1"/>
    <property type="molecule type" value="Genomic_DNA"/>
</dbReference>
<keyword evidence="1" id="KW-0012">Acyltransferase</keyword>
<sequence length="1015" mass="114561">MIYPDQLLDTSMIYGKSPVEYFLGSGDNVPAICSPDLLAVDDHSLVEHANNNLRSNVECTLNNENVEEEVKGYKDNLKPRTGKSWQSMPVEGEQCLEAITLYSKRSAKARQPCSAYEDMKVKMRKHLAYLGWKIESKRDRILRYRYTSPDDKVFYSLTTVCSYFMKGHRTQNSLSMKKELEREKLNVTSKQQASKKGMVVDIPEFTPGTEMEDFNNQLYSNFSGSASSKVVKHGDTVSEPSTSRKRDLILSASEITDQPVPKDLRGAIQDYCKYMSASQKDKQVGPNVNAKLLRLKAKRYLSFMGWKFWFISKKTKEELRYDSPYGKTYCSLHTACKAYLEESAESSGPSSRNLTKRRKTSKGVHTSTNSENSVKVNTHESRFGSSTDATSSSNSEYVGPRHGEVCSRGLRKSDRRKKEPSNLLLPLRPSHGKLLRHTSRRSDFQSRERKPSHSSVPGSWSSKRPQHAPSCLGKRNAKTVLCSLIDKNVVLPREKVSYIRKRDGKVLMQGRITRDGIKCDCCQQVFTLTKFEAHAGSTSHRPAANIFLKDQRSLLQCQKELIHASNFQDFPHPRLKSDYSQSPSDSICSICQDGGILLLCDHCPSAFHQHCIGLEVIPEGNWFCPCCKCGICATSDFNSDTKQFTEKTIIYCDQCQREFHVGCLRESGVPGLADCPTGDWFCSKKCSMVFCHLQKLLGKSNLTPVEGLSWSLYRSSRENGANDIESIAECHSKLRVALDILHECFVDIIEPRTKSDLVADLLFNRKSDLKRLNFWGFYTMVLEKEDELISVATFRIFGDKVAEMPLIGTLVQYRRQGMCRLLVNELEKLLLSLGVEMLILPAVSQLLQTWTTRFGFTQMTSFDRLKLLDYIFLSFQDTCLCYKLLAGNKNQLTDAVLASNEETNNNSNAYEIIEVEPKKCLPVMEADTVHSGSATNAESAGQIVPYDANDGVALGSKEDTTSAEVKLKPTTNDVNARFDTLKFYYRRRIFAGKKNTNMRQFQIESMDGGAVQGII</sequence>
<keyword evidence="2" id="KW-1185">Reference proteome</keyword>
<keyword evidence="1" id="KW-0808">Transferase</keyword>
<gene>
    <name evidence="1" type="ORF">IHE45_07G113100</name>
</gene>
<comment type="caution">
    <text evidence="1">The sequence shown here is derived from an EMBL/GenBank/DDBJ whole genome shotgun (WGS) entry which is preliminary data.</text>
</comment>
<accession>A0ACB7VTF6</accession>
<dbReference type="EC" id="2.3.1.48" evidence="1"/>